<protein>
    <submittedName>
        <fullName evidence="1">Uncharacterized protein</fullName>
    </submittedName>
</protein>
<evidence type="ECO:0000313" key="2">
    <source>
        <dbReference type="Proteomes" id="UP001630127"/>
    </source>
</evidence>
<keyword evidence="2" id="KW-1185">Reference proteome</keyword>
<organism evidence="1 2">
    <name type="scientific">Cinchona calisaya</name>
    <dbReference type="NCBI Taxonomy" id="153742"/>
    <lineage>
        <taxon>Eukaryota</taxon>
        <taxon>Viridiplantae</taxon>
        <taxon>Streptophyta</taxon>
        <taxon>Embryophyta</taxon>
        <taxon>Tracheophyta</taxon>
        <taxon>Spermatophyta</taxon>
        <taxon>Magnoliopsida</taxon>
        <taxon>eudicotyledons</taxon>
        <taxon>Gunneridae</taxon>
        <taxon>Pentapetalae</taxon>
        <taxon>asterids</taxon>
        <taxon>lamiids</taxon>
        <taxon>Gentianales</taxon>
        <taxon>Rubiaceae</taxon>
        <taxon>Cinchonoideae</taxon>
        <taxon>Cinchoneae</taxon>
        <taxon>Cinchona</taxon>
    </lineage>
</organism>
<sequence length="196" mass="22630">MEHREGYNSIDQQGTTIQQVSRFQALEEDQIQWVLDWTKWKTPVLYTTPYKFFPLPGGGNCKNPETSVTNPLLEPEATTTTIPFELDLNKPIAATKEQLAMLVDHEFLQWMDRFDEFIKESQRMDKYRGIDYDDLCLFPDTQLLPKFKILDFAKYDSNGDPIVHLKMFCNLLGKLIDDPMIAIKLFGASLVGDSLK</sequence>
<dbReference type="Proteomes" id="UP001630127">
    <property type="component" value="Unassembled WGS sequence"/>
</dbReference>
<evidence type="ECO:0000313" key="1">
    <source>
        <dbReference type="EMBL" id="KAL3513023.1"/>
    </source>
</evidence>
<gene>
    <name evidence="1" type="ORF">ACH5RR_025740</name>
</gene>
<name>A0ABD2Z1L8_9GENT</name>
<proteinExistence type="predicted"/>
<accession>A0ABD2Z1L8</accession>
<dbReference type="AlphaFoldDB" id="A0ABD2Z1L8"/>
<reference evidence="1 2" key="1">
    <citation type="submission" date="2024-11" db="EMBL/GenBank/DDBJ databases">
        <title>A near-complete genome assembly of Cinchona calisaya.</title>
        <authorList>
            <person name="Lian D.C."/>
            <person name="Zhao X.W."/>
            <person name="Wei L."/>
        </authorList>
    </citation>
    <scope>NUCLEOTIDE SEQUENCE [LARGE SCALE GENOMIC DNA]</scope>
    <source>
        <tissue evidence="1">Nenye</tissue>
    </source>
</reference>
<dbReference type="EMBL" id="JBJUIK010000011">
    <property type="protein sequence ID" value="KAL3513023.1"/>
    <property type="molecule type" value="Genomic_DNA"/>
</dbReference>
<comment type="caution">
    <text evidence="1">The sequence shown here is derived from an EMBL/GenBank/DDBJ whole genome shotgun (WGS) entry which is preliminary data.</text>
</comment>